<sequence>MTKRKHESDTDDEAREVGVASDQAYSATKRTKTAFSKHGRFWALDGNVILMFGSVAFRVHRSRFSTESIWFKKLFERSAGQEELLDDDEMNILDVGVEEVDGIDVYYLDGISNMEDFEALLSAMDDAIHYPDNPPSFLTLAAIFRAATTFKCWKFKNFAQQRLFDLFPNNLRKLTRAAVPHAEAAVVLGRGYELPSILKRAYYEILRTAPQTDPAPDRFAEWEEVDFVRLGETQKHLAAAWSRLLTPSFKVCPGPPCAVTQRNAAISILCNALFIAFLKYPLDPIGGLLELASAQWMARGFCQRCANNHSTTFGMKADELWENLDTWLEIDT</sequence>
<name>A0AAW0DT50_9AGAR</name>
<proteinExistence type="predicted"/>
<comment type="caution">
    <text evidence="2">The sequence shown here is derived from an EMBL/GenBank/DDBJ whole genome shotgun (WGS) entry which is preliminary data.</text>
</comment>
<dbReference type="InterPro" id="IPR000210">
    <property type="entry name" value="BTB/POZ_dom"/>
</dbReference>
<accession>A0AAW0DT50</accession>
<keyword evidence="3" id="KW-1185">Reference proteome</keyword>
<dbReference type="PROSITE" id="PS50097">
    <property type="entry name" value="BTB"/>
    <property type="match status" value="1"/>
</dbReference>
<gene>
    <name evidence="2" type="ORF">R3P38DRAFT_2600668</name>
</gene>
<evidence type="ECO:0000259" key="1">
    <source>
        <dbReference type="PROSITE" id="PS50097"/>
    </source>
</evidence>
<feature type="domain" description="BTB" evidence="1">
    <location>
        <begin position="46"/>
        <end position="116"/>
    </location>
</feature>
<evidence type="ECO:0000313" key="2">
    <source>
        <dbReference type="EMBL" id="KAK7055692.1"/>
    </source>
</evidence>
<dbReference type="Proteomes" id="UP001362999">
    <property type="component" value="Unassembled WGS sequence"/>
</dbReference>
<dbReference type="AlphaFoldDB" id="A0AAW0DT50"/>
<dbReference type="EMBL" id="JAWWNJ010000005">
    <property type="protein sequence ID" value="KAK7055692.1"/>
    <property type="molecule type" value="Genomic_DNA"/>
</dbReference>
<organism evidence="2 3">
    <name type="scientific">Favolaschia claudopus</name>
    <dbReference type="NCBI Taxonomy" id="2862362"/>
    <lineage>
        <taxon>Eukaryota</taxon>
        <taxon>Fungi</taxon>
        <taxon>Dikarya</taxon>
        <taxon>Basidiomycota</taxon>
        <taxon>Agaricomycotina</taxon>
        <taxon>Agaricomycetes</taxon>
        <taxon>Agaricomycetidae</taxon>
        <taxon>Agaricales</taxon>
        <taxon>Marasmiineae</taxon>
        <taxon>Mycenaceae</taxon>
        <taxon>Favolaschia</taxon>
    </lineage>
</organism>
<reference evidence="2 3" key="1">
    <citation type="journal article" date="2024" name="J Genomics">
        <title>Draft genome sequencing and assembly of Favolaschia claudopus CIRM-BRFM 2984 isolated from oak limbs.</title>
        <authorList>
            <person name="Navarro D."/>
            <person name="Drula E."/>
            <person name="Chaduli D."/>
            <person name="Cazenave R."/>
            <person name="Ahrendt S."/>
            <person name="Wang J."/>
            <person name="Lipzen A."/>
            <person name="Daum C."/>
            <person name="Barry K."/>
            <person name="Grigoriev I.V."/>
            <person name="Favel A."/>
            <person name="Rosso M.N."/>
            <person name="Martin F."/>
        </authorList>
    </citation>
    <scope>NUCLEOTIDE SEQUENCE [LARGE SCALE GENOMIC DNA]</scope>
    <source>
        <strain evidence="2 3">CIRM-BRFM 2984</strain>
    </source>
</reference>
<evidence type="ECO:0000313" key="3">
    <source>
        <dbReference type="Proteomes" id="UP001362999"/>
    </source>
</evidence>
<protein>
    <recommendedName>
        <fullName evidence="1">BTB domain-containing protein</fullName>
    </recommendedName>
</protein>